<name>A0A9P1CMW9_9DINO</name>
<feature type="non-terminal residue" evidence="1">
    <location>
        <position position="1"/>
    </location>
</feature>
<sequence>MAEYWTQEEQQVARRAQANKKPISSLGTVGHPISCSEPCLLAWSEGGCPAGSSCRRCHRCTPGALGALPAPRVQ</sequence>
<organism evidence="1">
    <name type="scientific">Cladocopium goreaui</name>
    <dbReference type="NCBI Taxonomy" id="2562237"/>
    <lineage>
        <taxon>Eukaryota</taxon>
        <taxon>Sar</taxon>
        <taxon>Alveolata</taxon>
        <taxon>Dinophyceae</taxon>
        <taxon>Suessiales</taxon>
        <taxon>Symbiodiniaceae</taxon>
        <taxon>Cladocopium</taxon>
    </lineage>
</organism>
<accession>A0A9P1CMW9</accession>
<evidence type="ECO:0000313" key="2">
    <source>
        <dbReference type="EMBL" id="CAL4781672.1"/>
    </source>
</evidence>
<dbReference type="EMBL" id="CAMXCT030001942">
    <property type="protein sequence ID" value="CAL4781672.1"/>
    <property type="molecule type" value="Genomic_DNA"/>
</dbReference>
<dbReference type="Proteomes" id="UP001152797">
    <property type="component" value="Unassembled WGS sequence"/>
</dbReference>
<reference evidence="2 3" key="2">
    <citation type="submission" date="2024-05" db="EMBL/GenBank/DDBJ databases">
        <authorList>
            <person name="Chen Y."/>
            <person name="Shah S."/>
            <person name="Dougan E. K."/>
            <person name="Thang M."/>
            <person name="Chan C."/>
        </authorList>
    </citation>
    <scope>NUCLEOTIDE SEQUENCE [LARGE SCALE GENOMIC DNA]</scope>
</reference>
<dbReference type="EMBL" id="CAMXCT010001942">
    <property type="protein sequence ID" value="CAI3994360.1"/>
    <property type="molecule type" value="Genomic_DNA"/>
</dbReference>
<keyword evidence="3" id="KW-1185">Reference proteome</keyword>
<protein>
    <submittedName>
        <fullName evidence="2">Voltage-dependent T-type calcium channel subunit alpha-1H</fullName>
    </submittedName>
</protein>
<evidence type="ECO:0000313" key="3">
    <source>
        <dbReference type="Proteomes" id="UP001152797"/>
    </source>
</evidence>
<gene>
    <name evidence="1" type="ORF">C1SCF055_LOCUS21010</name>
</gene>
<dbReference type="AlphaFoldDB" id="A0A9P1CMW9"/>
<dbReference type="EMBL" id="CAMXCT020001942">
    <property type="protein sequence ID" value="CAL1147735.1"/>
    <property type="molecule type" value="Genomic_DNA"/>
</dbReference>
<evidence type="ECO:0000313" key="1">
    <source>
        <dbReference type="EMBL" id="CAI3994360.1"/>
    </source>
</evidence>
<reference evidence="1" key="1">
    <citation type="submission" date="2022-10" db="EMBL/GenBank/DDBJ databases">
        <authorList>
            <person name="Chen Y."/>
            <person name="Dougan E. K."/>
            <person name="Chan C."/>
            <person name="Rhodes N."/>
            <person name="Thang M."/>
        </authorList>
    </citation>
    <scope>NUCLEOTIDE SEQUENCE</scope>
</reference>
<proteinExistence type="predicted"/>
<comment type="caution">
    <text evidence="1">The sequence shown here is derived from an EMBL/GenBank/DDBJ whole genome shotgun (WGS) entry which is preliminary data.</text>
</comment>